<sequence>MADTPHPDSWQPSPEMHALLFTDFNGDPADPDDVIADALDGGYAERTPALLAILQDASADPAERLLACVALTSWANPAGYQAVIAAAVAPDEVVWRGQSHDRFFSQDDTFGRLADAVGASEDVVNERGTADLRIDAARALLAIADQVQFDRHMGRLLYGQIIDACQGTIRSTLDRGIHRIATEDHISFDLGLQLALLAVALYRVDELAATDAMRRLTAVNPGNRARRELAEATGNSLLLEAVD</sequence>
<accession>A0A1F5L3D5</accession>
<dbReference type="AlphaFoldDB" id="A0A1F5L3D5"/>
<gene>
    <name evidence="1" type="ORF">PENARI_c043G08489</name>
</gene>
<evidence type="ECO:0000313" key="1">
    <source>
        <dbReference type="EMBL" id="OGE47479.1"/>
    </source>
</evidence>
<keyword evidence="2" id="KW-1185">Reference proteome</keyword>
<organism evidence="1 2">
    <name type="scientific">Penicillium arizonense</name>
    <dbReference type="NCBI Taxonomy" id="1835702"/>
    <lineage>
        <taxon>Eukaryota</taxon>
        <taxon>Fungi</taxon>
        <taxon>Dikarya</taxon>
        <taxon>Ascomycota</taxon>
        <taxon>Pezizomycotina</taxon>
        <taxon>Eurotiomycetes</taxon>
        <taxon>Eurotiomycetidae</taxon>
        <taxon>Eurotiales</taxon>
        <taxon>Aspergillaceae</taxon>
        <taxon>Penicillium</taxon>
    </lineage>
</organism>
<dbReference type="RefSeq" id="XP_022482938.1">
    <property type="nucleotide sequence ID" value="XM_022637213.1"/>
</dbReference>
<proteinExistence type="predicted"/>
<dbReference type="Proteomes" id="UP000177622">
    <property type="component" value="Unassembled WGS sequence"/>
</dbReference>
<name>A0A1F5L3D5_PENAI</name>
<comment type="caution">
    <text evidence="1">The sequence shown here is derived from an EMBL/GenBank/DDBJ whole genome shotgun (WGS) entry which is preliminary data.</text>
</comment>
<dbReference type="OrthoDB" id="10339476at2759"/>
<evidence type="ECO:0000313" key="2">
    <source>
        <dbReference type="Proteomes" id="UP000177622"/>
    </source>
</evidence>
<protein>
    <submittedName>
        <fullName evidence="1">Uncharacterized protein</fullName>
    </submittedName>
</protein>
<reference evidence="1 2" key="1">
    <citation type="journal article" date="2016" name="Sci. Rep.">
        <title>Penicillium arizonense, a new, genome sequenced fungal species, reveals a high chemical diversity in secreted metabolites.</title>
        <authorList>
            <person name="Grijseels S."/>
            <person name="Nielsen J.C."/>
            <person name="Randelovic M."/>
            <person name="Nielsen J."/>
            <person name="Nielsen K.F."/>
            <person name="Workman M."/>
            <person name="Frisvad J.C."/>
        </authorList>
    </citation>
    <scope>NUCLEOTIDE SEQUENCE [LARGE SCALE GENOMIC DNA]</scope>
    <source>
        <strain evidence="1 2">CBS 141311</strain>
    </source>
</reference>
<dbReference type="GeneID" id="34581947"/>
<dbReference type="EMBL" id="LXJU01000043">
    <property type="protein sequence ID" value="OGE47479.1"/>
    <property type="molecule type" value="Genomic_DNA"/>
</dbReference>